<name>A0A2H0YMG6_9BACT</name>
<dbReference type="PANTHER" id="PTHR43804:SF7">
    <property type="entry name" value="LD18447P"/>
    <property type="match status" value="1"/>
</dbReference>
<accession>A0A2H0YMG6</accession>
<dbReference type="SUPFAM" id="SSF75620">
    <property type="entry name" value="Release factor"/>
    <property type="match status" value="1"/>
</dbReference>
<dbReference type="InterPro" id="IPR050057">
    <property type="entry name" value="Prokaryotic/Mito_RF"/>
</dbReference>
<evidence type="ECO:0000256" key="4">
    <source>
        <dbReference type="ARBA" id="ARBA00022917"/>
    </source>
</evidence>
<comment type="similarity">
    <text evidence="2">Belongs to the prokaryotic/mitochondrial release factor family.</text>
</comment>
<organism evidence="6 7">
    <name type="scientific">Candidatus Nealsonbacteria bacterium CG08_land_8_20_14_0_20_38_20</name>
    <dbReference type="NCBI Taxonomy" id="1974705"/>
    <lineage>
        <taxon>Bacteria</taxon>
        <taxon>Candidatus Nealsoniibacteriota</taxon>
    </lineage>
</organism>
<evidence type="ECO:0000313" key="7">
    <source>
        <dbReference type="Proteomes" id="UP000230088"/>
    </source>
</evidence>
<dbReference type="Pfam" id="PF03462">
    <property type="entry name" value="PCRF"/>
    <property type="match status" value="1"/>
</dbReference>
<dbReference type="EMBL" id="PEYD01000009">
    <property type="protein sequence ID" value="PIS39697.1"/>
    <property type="molecule type" value="Genomic_DNA"/>
</dbReference>
<dbReference type="Gene3D" id="3.30.70.1660">
    <property type="match status" value="1"/>
</dbReference>
<feature type="domain" description="Peptide chain release factor" evidence="5">
    <location>
        <begin position="2"/>
        <end position="71"/>
    </location>
</feature>
<dbReference type="InterPro" id="IPR045853">
    <property type="entry name" value="Pep_chain_release_fac_I_sf"/>
</dbReference>
<dbReference type="FunFam" id="3.30.70.1660:FF:000002">
    <property type="entry name" value="Peptide chain release factor 1"/>
    <property type="match status" value="1"/>
</dbReference>
<dbReference type="Proteomes" id="UP000230088">
    <property type="component" value="Unassembled WGS sequence"/>
</dbReference>
<dbReference type="AlphaFoldDB" id="A0A2H0YMG6"/>
<comment type="caution">
    <text evidence="6">The sequence shown here is derived from an EMBL/GenBank/DDBJ whole genome shotgun (WGS) entry which is preliminary data.</text>
</comment>
<dbReference type="GO" id="GO:0005737">
    <property type="term" value="C:cytoplasm"/>
    <property type="evidence" value="ECO:0007669"/>
    <property type="project" value="UniProtKB-ARBA"/>
</dbReference>
<dbReference type="Gene3D" id="3.30.160.20">
    <property type="match status" value="1"/>
</dbReference>
<evidence type="ECO:0000313" key="6">
    <source>
        <dbReference type="EMBL" id="PIS39697.1"/>
    </source>
</evidence>
<protein>
    <recommendedName>
        <fullName evidence="5">Peptide chain release factor domain-containing protein</fullName>
    </recommendedName>
</protein>
<dbReference type="GO" id="GO:0003747">
    <property type="term" value="F:translation release factor activity"/>
    <property type="evidence" value="ECO:0007669"/>
    <property type="project" value="InterPro"/>
</dbReference>
<comment type="function">
    <text evidence="1">Peptide chain release factor 1 directs the termination of translation in response to the peptide chain termination codons UAG and UAA.</text>
</comment>
<evidence type="ECO:0000256" key="2">
    <source>
        <dbReference type="ARBA" id="ARBA00010835"/>
    </source>
</evidence>
<reference evidence="7" key="1">
    <citation type="submission" date="2017-09" db="EMBL/GenBank/DDBJ databases">
        <title>Depth-based differentiation of microbial function through sediment-hosted aquifers and enrichment of novel symbionts in the deep terrestrial subsurface.</title>
        <authorList>
            <person name="Probst A.J."/>
            <person name="Ladd B."/>
            <person name="Jarett J.K."/>
            <person name="Geller-Mcgrath D.E."/>
            <person name="Sieber C.M.K."/>
            <person name="Emerson J.B."/>
            <person name="Anantharaman K."/>
            <person name="Thomas B.C."/>
            <person name="Malmstrom R."/>
            <person name="Stieglmeier M."/>
            <person name="Klingl A."/>
            <person name="Woyke T."/>
            <person name="Ryan C.M."/>
            <person name="Banfield J.F."/>
        </authorList>
    </citation>
    <scope>NUCLEOTIDE SEQUENCE [LARGE SCALE GENOMIC DNA]</scope>
</reference>
<keyword evidence="3" id="KW-0488">Methylation</keyword>
<sequence length="240" mass="27190">MESIIVEIRAGAGGKEAGLFVSDLFRMYSKYAQRQGWGQKILNSHSTELGGFKEIVFELKNDDVFSKIKYEGGVHRVQRIPTTEKSGRIHTSTSSVAILPKPKGTEIKIDPRDIKTDFYKSSGAGGQYVNKRMTAVRLTHLPSGIVVTSQTERNLAQNRENAMAILEAKLLEKKEMAEFEKLSKERKAQIGWAKRAEKIRTYNFPQDRITDHRIKKSWHDIEGIMDGKLDKIVGTLQKLL</sequence>
<dbReference type="SMART" id="SM00937">
    <property type="entry name" value="PCRF"/>
    <property type="match status" value="1"/>
</dbReference>
<evidence type="ECO:0000259" key="5">
    <source>
        <dbReference type="SMART" id="SM00937"/>
    </source>
</evidence>
<dbReference type="InterPro" id="IPR005139">
    <property type="entry name" value="PCRF"/>
</dbReference>
<evidence type="ECO:0000256" key="1">
    <source>
        <dbReference type="ARBA" id="ARBA00002986"/>
    </source>
</evidence>
<dbReference type="PANTHER" id="PTHR43804">
    <property type="entry name" value="LD18447P"/>
    <property type="match status" value="1"/>
</dbReference>
<gene>
    <name evidence="6" type="ORF">COT33_00600</name>
</gene>
<dbReference type="InterPro" id="IPR000352">
    <property type="entry name" value="Pep_chain_release_fac_I"/>
</dbReference>
<dbReference type="Pfam" id="PF00472">
    <property type="entry name" value="RF-1"/>
    <property type="match status" value="1"/>
</dbReference>
<keyword evidence="4" id="KW-0648">Protein biosynthesis</keyword>
<evidence type="ECO:0000256" key="3">
    <source>
        <dbReference type="ARBA" id="ARBA00022481"/>
    </source>
</evidence>
<proteinExistence type="inferred from homology"/>